<dbReference type="PANTHER" id="PTHR43280">
    <property type="entry name" value="ARAC-FAMILY TRANSCRIPTIONAL REGULATOR"/>
    <property type="match status" value="1"/>
</dbReference>
<dbReference type="InterPro" id="IPR018060">
    <property type="entry name" value="HTH_AraC"/>
</dbReference>
<dbReference type="Proteomes" id="UP001292216">
    <property type="component" value="Unassembled WGS sequence"/>
</dbReference>
<evidence type="ECO:0000256" key="1">
    <source>
        <dbReference type="ARBA" id="ARBA00001947"/>
    </source>
</evidence>
<evidence type="ECO:0000313" key="13">
    <source>
        <dbReference type="EMBL" id="MEA3570370.1"/>
    </source>
</evidence>
<dbReference type="Pfam" id="PF02805">
    <property type="entry name" value="Ada_Zn_binding"/>
    <property type="match status" value="1"/>
</dbReference>
<feature type="domain" description="HTH araC/xylS-type" evidence="12">
    <location>
        <begin position="91"/>
        <end position="191"/>
    </location>
</feature>
<dbReference type="SUPFAM" id="SSF46689">
    <property type="entry name" value="Homeodomain-like"/>
    <property type="match status" value="2"/>
</dbReference>
<dbReference type="InterPro" id="IPR018062">
    <property type="entry name" value="HTH_AraC-typ_CS"/>
</dbReference>
<evidence type="ECO:0000256" key="6">
    <source>
        <dbReference type="ARBA" id="ARBA00022833"/>
    </source>
</evidence>
<dbReference type="InterPro" id="IPR016220">
    <property type="entry name" value="Me-P-triester_DNA_alkyl-Trfase"/>
</dbReference>
<dbReference type="PROSITE" id="PS00041">
    <property type="entry name" value="HTH_ARAC_FAMILY_1"/>
    <property type="match status" value="1"/>
</dbReference>
<evidence type="ECO:0000256" key="8">
    <source>
        <dbReference type="ARBA" id="ARBA00023125"/>
    </source>
</evidence>
<evidence type="ECO:0000256" key="3">
    <source>
        <dbReference type="ARBA" id="ARBA00022679"/>
    </source>
</evidence>
<comment type="caution">
    <text evidence="13">The sequence shown here is derived from an EMBL/GenBank/DDBJ whole genome shotgun (WGS) entry which is preliminary data.</text>
</comment>
<keyword evidence="6" id="KW-0862">Zinc</keyword>
<dbReference type="PROSITE" id="PS01124">
    <property type="entry name" value="HTH_ARAC_FAMILY_2"/>
    <property type="match status" value="1"/>
</dbReference>
<dbReference type="Gene3D" id="1.10.10.60">
    <property type="entry name" value="Homeodomain-like"/>
    <property type="match status" value="2"/>
</dbReference>
<dbReference type="InterPro" id="IPR035451">
    <property type="entry name" value="Ada-like_dom_sf"/>
</dbReference>
<protein>
    <submittedName>
        <fullName evidence="13">Bifunctional transcriptional activator/DNA repair enzyme AdaA</fullName>
    </submittedName>
</protein>
<keyword evidence="14" id="KW-1185">Reference proteome</keyword>
<sequence>MTIHTGSRTYQTANDAQWQAILANDAAQDGQFFYAVVSTGIFCRPSCKSRPPKRENVLVFATAEQARAAHFRPCKRCKPEGQRLPDQEWVEQIADYINRHYQDKLTLETLAEACHGSPYHLQRTFKRIMRMTPTEYLVRRRIDEAKHALAESESQRTVAEIAQEVGIGSAAYLITLFKKITGITPNEYRKMQTEV</sequence>
<dbReference type="PANTHER" id="PTHR43280:SF28">
    <property type="entry name" value="HTH-TYPE TRANSCRIPTIONAL ACTIVATOR RHAS"/>
    <property type="match status" value="1"/>
</dbReference>
<keyword evidence="4" id="KW-0479">Metal-binding</keyword>
<evidence type="ECO:0000256" key="11">
    <source>
        <dbReference type="ARBA" id="ARBA00023204"/>
    </source>
</evidence>
<comment type="cofactor">
    <cofactor evidence="1">
        <name>Zn(2+)</name>
        <dbReference type="ChEBI" id="CHEBI:29105"/>
    </cofactor>
</comment>
<keyword evidence="7" id="KW-0805">Transcription regulation</keyword>
<name>A0ABU5PKF0_9BACL</name>
<organism evidence="13 14">
    <name type="scientific">Paenibacillus phoenicis</name>
    <dbReference type="NCBI Taxonomy" id="554117"/>
    <lineage>
        <taxon>Bacteria</taxon>
        <taxon>Bacillati</taxon>
        <taxon>Bacillota</taxon>
        <taxon>Bacilli</taxon>
        <taxon>Bacillales</taxon>
        <taxon>Paenibacillaceae</taxon>
        <taxon>Paenibacillus</taxon>
    </lineage>
</organism>
<dbReference type="SMART" id="SM00342">
    <property type="entry name" value="HTH_ARAC"/>
    <property type="match status" value="1"/>
</dbReference>
<dbReference type="Pfam" id="PF12833">
    <property type="entry name" value="HTH_18"/>
    <property type="match status" value="1"/>
</dbReference>
<evidence type="ECO:0000256" key="9">
    <source>
        <dbReference type="ARBA" id="ARBA00023159"/>
    </source>
</evidence>
<evidence type="ECO:0000256" key="2">
    <source>
        <dbReference type="ARBA" id="ARBA00022603"/>
    </source>
</evidence>
<dbReference type="EMBL" id="JAYERP010000001">
    <property type="protein sequence ID" value="MEA3570370.1"/>
    <property type="molecule type" value="Genomic_DNA"/>
</dbReference>
<reference evidence="13 14" key="1">
    <citation type="submission" date="2023-12" db="EMBL/GenBank/DDBJ databases">
        <title>Whole genome sequencing of Paenibacillus phoenicis isolated from the Phoenix Mars Lander spacecraft assembly facility.</title>
        <authorList>
            <person name="Garcia A."/>
            <person name="Venkateswaran K."/>
        </authorList>
    </citation>
    <scope>NUCLEOTIDE SEQUENCE [LARGE SCALE GENOMIC DNA]</scope>
    <source>
        <strain evidence="13 14">3PO2SA</strain>
    </source>
</reference>
<evidence type="ECO:0000256" key="10">
    <source>
        <dbReference type="ARBA" id="ARBA00023163"/>
    </source>
</evidence>
<keyword evidence="11" id="KW-0234">DNA repair</keyword>
<dbReference type="Gene3D" id="3.40.10.10">
    <property type="entry name" value="DNA Methylphosphotriester Repair Domain"/>
    <property type="match status" value="1"/>
</dbReference>
<keyword evidence="3" id="KW-0808">Transferase</keyword>
<keyword evidence="8" id="KW-0238">DNA-binding</keyword>
<evidence type="ECO:0000256" key="7">
    <source>
        <dbReference type="ARBA" id="ARBA00023015"/>
    </source>
</evidence>
<dbReference type="RefSeq" id="WP_323077187.1">
    <property type="nucleotide sequence ID" value="NZ_CBCSKM010000004.1"/>
</dbReference>
<dbReference type="PIRSF" id="PIRSF000408">
    <property type="entry name" value="Alkyltransferas_AdaA"/>
    <property type="match status" value="1"/>
</dbReference>
<evidence type="ECO:0000259" key="12">
    <source>
        <dbReference type="PROSITE" id="PS01124"/>
    </source>
</evidence>
<keyword evidence="2" id="KW-0489">Methyltransferase</keyword>
<keyword evidence="5" id="KW-0227">DNA damage</keyword>
<dbReference type="SUPFAM" id="SSF57884">
    <property type="entry name" value="Ada DNA repair protein, N-terminal domain (N-Ada 10)"/>
    <property type="match status" value="1"/>
</dbReference>
<dbReference type="InterPro" id="IPR009057">
    <property type="entry name" value="Homeodomain-like_sf"/>
</dbReference>
<proteinExistence type="predicted"/>
<gene>
    <name evidence="13" type="ORF">U9M73_10205</name>
</gene>
<evidence type="ECO:0000313" key="14">
    <source>
        <dbReference type="Proteomes" id="UP001292216"/>
    </source>
</evidence>
<dbReference type="InterPro" id="IPR004026">
    <property type="entry name" value="Ada_DNA_repair_Zn-bd"/>
</dbReference>
<keyword evidence="10" id="KW-0804">Transcription</keyword>
<evidence type="ECO:0000256" key="5">
    <source>
        <dbReference type="ARBA" id="ARBA00022763"/>
    </source>
</evidence>
<evidence type="ECO:0000256" key="4">
    <source>
        <dbReference type="ARBA" id="ARBA00022723"/>
    </source>
</evidence>
<accession>A0ABU5PKF0</accession>
<keyword evidence="9" id="KW-0010">Activator</keyword>